<organism evidence="1 3">
    <name type="scientific">Mus musculus</name>
    <name type="common">Mouse</name>
    <dbReference type="NCBI Taxonomy" id="10090"/>
    <lineage>
        <taxon>Eukaryota</taxon>
        <taxon>Metazoa</taxon>
        <taxon>Chordata</taxon>
        <taxon>Craniata</taxon>
        <taxon>Vertebrata</taxon>
        <taxon>Euteleostomi</taxon>
        <taxon>Mammalia</taxon>
        <taxon>Eutheria</taxon>
        <taxon>Euarchontoglires</taxon>
        <taxon>Glires</taxon>
        <taxon>Rodentia</taxon>
        <taxon>Myomorpha</taxon>
        <taxon>Muroidea</taxon>
        <taxon>Muridae</taxon>
        <taxon>Murinae</taxon>
        <taxon>Mus</taxon>
        <taxon>Mus</taxon>
    </lineage>
</organism>
<reference evidence="1" key="4">
    <citation type="submission" date="2025-09" db="UniProtKB">
        <authorList>
            <consortium name="Ensembl"/>
        </authorList>
    </citation>
    <scope>IDENTIFICATION</scope>
    <source>
        <strain evidence="1">C57BL/6J</strain>
    </source>
</reference>
<evidence type="ECO:0000313" key="1">
    <source>
        <dbReference type="Ensembl" id="ENSMUSP00000139905.2"/>
    </source>
</evidence>
<dbReference type="MGI" id="MGI:1346078">
    <property type="gene designation" value="Twf2"/>
</dbReference>
<keyword evidence="3" id="KW-1185">Reference proteome</keyword>
<dbReference type="Proteomes" id="UP000000589">
    <property type="component" value="Chromosome 9"/>
</dbReference>
<sequence length="48" mass="5289">MAHQTGIHGPLDSCRLGWTEAGMEPSFLSRMGRTAHLTLASDFFPFPL</sequence>
<dbReference type="AGR" id="MGI:1346078"/>
<evidence type="ECO:0000313" key="2">
    <source>
        <dbReference type="MGI" id="MGI:1346078"/>
    </source>
</evidence>
<evidence type="ECO:0000313" key="3">
    <source>
        <dbReference type="Proteomes" id="UP000000589"/>
    </source>
</evidence>
<dbReference type="GeneTree" id="ENSGT00530000063868"/>
<dbReference type="Bgee" id="ENSMUSG00000023277">
    <property type="expression patterns" value="Expressed in intercostal muscle and 254 other cell types or tissues"/>
</dbReference>
<gene>
    <name evidence="1 2" type="primary">Twf2</name>
</gene>
<dbReference type="HOGENOM" id="CLU_3159810_0_0_1"/>
<accession>A0A087WPT3</accession>
<proteinExistence type="predicted"/>
<reference evidence="1" key="3">
    <citation type="submission" date="2025-08" db="UniProtKB">
        <authorList>
            <consortium name="Ensembl"/>
        </authorList>
    </citation>
    <scope>IDENTIFICATION</scope>
    <source>
        <strain evidence="1">C57BL/6J</strain>
    </source>
</reference>
<reference evidence="1 3" key="1">
    <citation type="journal article" date="2009" name="PLoS Biol.">
        <title>Lineage-specific biology revealed by a finished genome assembly of the mouse.</title>
        <authorList>
            <consortium name="Mouse Genome Sequencing Consortium"/>
            <person name="Church D.M."/>
            <person name="Goodstadt L."/>
            <person name="Hillier L.W."/>
            <person name="Zody M.C."/>
            <person name="Goldstein S."/>
            <person name="She X."/>
            <person name="Bult C.J."/>
            <person name="Agarwala R."/>
            <person name="Cherry J.L."/>
            <person name="DiCuccio M."/>
            <person name="Hlavina W."/>
            <person name="Kapustin Y."/>
            <person name="Meric P."/>
            <person name="Maglott D."/>
            <person name="Birtle Z."/>
            <person name="Marques A.C."/>
            <person name="Graves T."/>
            <person name="Zhou S."/>
            <person name="Teague B."/>
            <person name="Potamousis K."/>
            <person name="Churas C."/>
            <person name="Place M."/>
            <person name="Herschleb J."/>
            <person name="Runnheim R."/>
            <person name="Forrest D."/>
            <person name="Amos-Landgraf J."/>
            <person name="Schwartz D.C."/>
            <person name="Cheng Z."/>
            <person name="Lindblad-Toh K."/>
            <person name="Eichler E.E."/>
            <person name="Ponting C.P."/>
        </authorList>
    </citation>
    <scope>NUCLEOTIDE SEQUENCE [LARGE SCALE GENOMIC DNA]</scope>
    <source>
        <strain evidence="1 3">C57BL/6J</strain>
    </source>
</reference>
<protein>
    <submittedName>
        <fullName evidence="1">Twinfilin actin binding protein 2</fullName>
    </submittedName>
</protein>
<reference evidence="1 3" key="2">
    <citation type="journal article" date="2011" name="PLoS Biol.">
        <title>Modernizing reference genome assemblies.</title>
        <authorList>
            <person name="Church D.M."/>
            <person name="Schneider V.A."/>
            <person name="Graves T."/>
            <person name="Auger K."/>
            <person name="Cunningham F."/>
            <person name="Bouk N."/>
            <person name="Chen H.C."/>
            <person name="Agarwala R."/>
            <person name="McLaren W.M."/>
            <person name="Ritchie G.R."/>
            <person name="Albracht D."/>
            <person name="Kremitzki M."/>
            <person name="Rock S."/>
            <person name="Kotkiewicz H."/>
            <person name="Kremitzki C."/>
            <person name="Wollam A."/>
            <person name="Trani L."/>
            <person name="Fulton L."/>
            <person name="Fulton R."/>
            <person name="Matthews L."/>
            <person name="Whitehead S."/>
            <person name="Chow W."/>
            <person name="Torrance J."/>
            <person name="Dunn M."/>
            <person name="Harden G."/>
            <person name="Threadgold G."/>
            <person name="Wood J."/>
            <person name="Collins J."/>
            <person name="Heath P."/>
            <person name="Griffiths G."/>
            <person name="Pelan S."/>
            <person name="Grafham D."/>
            <person name="Eichler E.E."/>
            <person name="Weinstock G."/>
            <person name="Mardis E.R."/>
            <person name="Wilson R.K."/>
            <person name="Howe K."/>
            <person name="Flicek P."/>
            <person name="Hubbard T."/>
        </authorList>
    </citation>
    <scope>NUCLEOTIDE SEQUENCE [LARGE SCALE GENOMIC DNA]</scope>
    <source>
        <strain evidence="1 3">C57BL/6J</strain>
    </source>
</reference>
<dbReference type="ProteomicsDB" id="353222"/>
<dbReference type="Antibodypedia" id="46152">
    <property type="antibodies" value="244 antibodies from 28 providers"/>
</dbReference>
<dbReference type="VEuPathDB" id="HostDB:ENSMUSG00000023277"/>
<dbReference type="Ensembl" id="ENSMUST00000187944.3">
    <property type="protein sequence ID" value="ENSMUSP00000139905.2"/>
    <property type="gene ID" value="ENSMUSG00000023277.14"/>
</dbReference>
<dbReference type="AlphaFoldDB" id="A0A087WPT3"/>
<name>A0A087WPT3_MOUSE</name>
<dbReference type="ExpressionAtlas" id="A0A087WPT3">
    <property type="expression patterns" value="baseline and differential"/>
</dbReference>